<proteinExistence type="predicted"/>
<keyword evidence="5 6" id="KW-0472">Membrane</keyword>
<evidence type="ECO:0000256" key="1">
    <source>
        <dbReference type="ARBA" id="ARBA00004651"/>
    </source>
</evidence>
<feature type="transmembrane region" description="Helical" evidence="6">
    <location>
        <begin position="52"/>
        <end position="77"/>
    </location>
</feature>
<accession>A0A538U1S6</accession>
<dbReference type="Proteomes" id="UP000319836">
    <property type="component" value="Unassembled WGS sequence"/>
</dbReference>
<keyword evidence="3 6" id="KW-0812">Transmembrane</keyword>
<evidence type="ECO:0000256" key="5">
    <source>
        <dbReference type="ARBA" id="ARBA00023136"/>
    </source>
</evidence>
<comment type="subcellular location">
    <subcellularLocation>
        <location evidence="1">Cell membrane</location>
        <topology evidence="1">Multi-pass membrane protein</topology>
    </subcellularLocation>
</comment>
<dbReference type="PANTHER" id="PTHR38601:SF1">
    <property type="entry name" value="HYDROGENASE-4 COMPONENT E"/>
    <property type="match status" value="1"/>
</dbReference>
<keyword evidence="4 6" id="KW-1133">Transmembrane helix</keyword>
<dbReference type="AlphaFoldDB" id="A0A538U1S6"/>
<evidence type="ECO:0000256" key="4">
    <source>
        <dbReference type="ARBA" id="ARBA00022989"/>
    </source>
</evidence>
<feature type="transmembrane region" description="Helical" evidence="6">
    <location>
        <begin position="120"/>
        <end position="139"/>
    </location>
</feature>
<feature type="transmembrane region" description="Helical" evidence="6">
    <location>
        <begin position="151"/>
        <end position="170"/>
    </location>
</feature>
<evidence type="ECO:0000256" key="3">
    <source>
        <dbReference type="ARBA" id="ARBA00022692"/>
    </source>
</evidence>
<feature type="transmembrane region" description="Helical" evidence="6">
    <location>
        <begin position="176"/>
        <end position="194"/>
    </location>
</feature>
<evidence type="ECO:0000256" key="6">
    <source>
        <dbReference type="SAM" id="Phobius"/>
    </source>
</evidence>
<reference evidence="7 8" key="1">
    <citation type="journal article" date="2019" name="Nat. Microbiol.">
        <title>Mediterranean grassland soil C-N compound turnover is dependent on rainfall and depth, and is mediated by genomically divergent microorganisms.</title>
        <authorList>
            <person name="Diamond S."/>
            <person name="Andeer P.F."/>
            <person name="Li Z."/>
            <person name="Crits-Christoph A."/>
            <person name="Burstein D."/>
            <person name="Anantharaman K."/>
            <person name="Lane K.R."/>
            <person name="Thomas B.C."/>
            <person name="Pan C."/>
            <person name="Northen T.R."/>
            <person name="Banfield J.F."/>
        </authorList>
    </citation>
    <scope>NUCLEOTIDE SEQUENCE [LARGE SCALE GENOMIC DNA]</scope>
    <source>
        <strain evidence="7">WS_10</strain>
    </source>
</reference>
<sequence>MIPLSEALLLLVLLGDFAVLGASRLTFTIRITAFQGFLLGLLPLAIHHPWTGHGFLLASGTMVVKGLVLPGVLRWAMREAAVRREMEPSLGPLSSVAAGLVTLGLGLAPGRHLPALEPRLPRLLVATSLTTVMCGFLVLTTRRKAMTQVVGYLLLENGVYLFGMTLAGRVPLLVEMGVLLDLLVGVFIMGLVVFHMNRELESLDSARLAELHD</sequence>
<evidence type="ECO:0000313" key="7">
    <source>
        <dbReference type="EMBL" id="TMQ69832.1"/>
    </source>
</evidence>
<dbReference type="PANTHER" id="PTHR38601">
    <property type="entry name" value="HYDROGENASE-4 COMPONENT E"/>
    <property type="match status" value="1"/>
</dbReference>
<keyword evidence="2" id="KW-1003">Cell membrane</keyword>
<dbReference type="EMBL" id="VBPA01000261">
    <property type="protein sequence ID" value="TMQ69832.1"/>
    <property type="molecule type" value="Genomic_DNA"/>
</dbReference>
<comment type="caution">
    <text evidence="7">The sequence shown here is derived from an EMBL/GenBank/DDBJ whole genome shotgun (WGS) entry which is preliminary data.</text>
</comment>
<dbReference type="GO" id="GO:0005886">
    <property type="term" value="C:plasma membrane"/>
    <property type="evidence" value="ECO:0007669"/>
    <property type="project" value="UniProtKB-SubCell"/>
</dbReference>
<gene>
    <name evidence="7" type="ORF">E6K80_10455</name>
</gene>
<evidence type="ECO:0000313" key="8">
    <source>
        <dbReference type="Proteomes" id="UP000319836"/>
    </source>
</evidence>
<name>A0A538U1S6_UNCEI</name>
<feature type="transmembrane region" description="Helical" evidence="6">
    <location>
        <begin position="89"/>
        <end position="108"/>
    </location>
</feature>
<dbReference type="InterPro" id="IPR038730">
    <property type="entry name" value="HyfE-like"/>
</dbReference>
<organism evidence="7 8">
    <name type="scientific">Eiseniibacteriota bacterium</name>
    <dbReference type="NCBI Taxonomy" id="2212470"/>
    <lineage>
        <taxon>Bacteria</taxon>
        <taxon>Candidatus Eiseniibacteriota</taxon>
    </lineage>
</organism>
<evidence type="ECO:0000256" key="2">
    <source>
        <dbReference type="ARBA" id="ARBA00022475"/>
    </source>
</evidence>
<protein>
    <submittedName>
        <fullName evidence="7">Hydrogenase</fullName>
    </submittedName>
</protein>